<accession>A0A0N7KGL0</accession>
<dbReference type="InParanoid" id="A0A0N7KGL0"/>
<gene>
    <name evidence="1" type="ordered locus">Os03g0150101</name>
    <name evidence="1" type="ORF">OSNPB_030150101</name>
</gene>
<proteinExistence type="predicted"/>
<evidence type="ECO:0000313" key="2">
    <source>
        <dbReference type="Proteomes" id="UP000059680"/>
    </source>
</evidence>
<dbReference type="Proteomes" id="UP000059680">
    <property type="component" value="Chromosome 3"/>
</dbReference>
<dbReference type="EMBL" id="AP014959">
    <property type="protein sequence ID" value="BAS82313.1"/>
    <property type="molecule type" value="Genomic_DNA"/>
</dbReference>
<dbReference type="AlphaFoldDB" id="A0A0N7KGL0"/>
<name>A0A0N7KGL0_ORYSJ</name>
<keyword evidence="2" id="KW-1185">Reference proteome</keyword>
<evidence type="ECO:0000313" key="1">
    <source>
        <dbReference type="EMBL" id="BAS82313.1"/>
    </source>
</evidence>
<reference evidence="1 2" key="2">
    <citation type="journal article" date="2013" name="Plant Cell Physiol.">
        <title>Rice Annotation Project Database (RAP-DB): an integrative and interactive database for rice genomics.</title>
        <authorList>
            <person name="Sakai H."/>
            <person name="Lee S.S."/>
            <person name="Tanaka T."/>
            <person name="Numa H."/>
            <person name="Kim J."/>
            <person name="Kawahara Y."/>
            <person name="Wakimoto H."/>
            <person name="Yang C.C."/>
            <person name="Iwamoto M."/>
            <person name="Abe T."/>
            <person name="Yamada Y."/>
            <person name="Muto A."/>
            <person name="Inokuchi H."/>
            <person name="Ikemura T."/>
            <person name="Matsumoto T."/>
            <person name="Sasaki T."/>
            <person name="Itoh T."/>
        </authorList>
    </citation>
    <scope>NUCLEOTIDE SEQUENCE [LARGE SCALE GENOMIC DNA]</scope>
    <source>
        <strain evidence="2">cv. Nipponbare</strain>
    </source>
</reference>
<reference evidence="1 2" key="3">
    <citation type="journal article" date="2013" name="Rice">
        <title>Improvement of the Oryza sativa Nipponbare reference genome using next generation sequence and optical map data.</title>
        <authorList>
            <person name="Kawahara Y."/>
            <person name="de la Bastide M."/>
            <person name="Hamilton J.P."/>
            <person name="Kanamori H."/>
            <person name="McCombie W.R."/>
            <person name="Ouyang S."/>
            <person name="Schwartz D.C."/>
            <person name="Tanaka T."/>
            <person name="Wu J."/>
            <person name="Zhou S."/>
            <person name="Childs K.L."/>
            <person name="Davidson R.M."/>
            <person name="Lin H."/>
            <person name="Quesada-Ocampo L."/>
            <person name="Vaillancourt B."/>
            <person name="Sakai H."/>
            <person name="Lee S.S."/>
            <person name="Kim J."/>
            <person name="Numa H."/>
            <person name="Itoh T."/>
            <person name="Buell C.R."/>
            <person name="Matsumoto T."/>
        </authorList>
    </citation>
    <scope>NUCLEOTIDE SEQUENCE [LARGE SCALE GENOMIC DNA]</scope>
    <source>
        <strain evidence="2">cv. Nipponbare</strain>
    </source>
</reference>
<reference evidence="2" key="1">
    <citation type="journal article" date="2005" name="Nature">
        <title>The map-based sequence of the rice genome.</title>
        <authorList>
            <consortium name="International rice genome sequencing project (IRGSP)"/>
            <person name="Matsumoto T."/>
            <person name="Wu J."/>
            <person name="Kanamori H."/>
            <person name="Katayose Y."/>
            <person name="Fujisawa M."/>
            <person name="Namiki N."/>
            <person name="Mizuno H."/>
            <person name="Yamamoto K."/>
            <person name="Antonio B.A."/>
            <person name="Baba T."/>
            <person name="Sakata K."/>
            <person name="Nagamura Y."/>
            <person name="Aoki H."/>
            <person name="Arikawa K."/>
            <person name="Arita K."/>
            <person name="Bito T."/>
            <person name="Chiden Y."/>
            <person name="Fujitsuka N."/>
            <person name="Fukunaka R."/>
            <person name="Hamada M."/>
            <person name="Harada C."/>
            <person name="Hayashi A."/>
            <person name="Hijishita S."/>
            <person name="Honda M."/>
            <person name="Hosokawa S."/>
            <person name="Ichikawa Y."/>
            <person name="Idonuma A."/>
            <person name="Iijima M."/>
            <person name="Ikeda M."/>
            <person name="Ikeno M."/>
            <person name="Ito K."/>
            <person name="Ito S."/>
            <person name="Ito T."/>
            <person name="Ito Y."/>
            <person name="Ito Y."/>
            <person name="Iwabuchi A."/>
            <person name="Kamiya K."/>
            <person name="Karasawa W."/>
            <person name="Kurita K."/>
            <person name="Katagiri S."/>
            <person name="Kikuta A."/>
            <person name="Kobayashi H."/>
            <person name="Kobayashi N."/>
            <person name="Machita K."/>
            <person name="Maehara T."/>
            <person name="Masukawa M."/>
            <person name="Mizubayashi T."/>
            <person name="Mukai Y."/>
            <person name="Nagasaki H."/>
            <person name="Nagata Y."/>
            <person name="Naito S."/>
            <person name="Nakashima M."/>
            <person name="Nakama Y."/>
            <person name="Nakamichi Y."/>
            <person name="Nakamura M."/>
            <person name="Meguro A."/>
            <person name="Negishi M."/>
            <person name="Ohta I."/>
            <person name="Ohta T."/>
            <person name="Okamoto M."/>
            <person name="Ono N."/>
            <person name="Saji S."/>
            <person name="Sakaguchi M."/>
            <person name="Sakai K."/>
            <person name="Shibata M."/>
            <person name="Shimokawa T."/>
            <person name="Song J."/>
            <person name="Takazaki Y."/>
            <person name="Terasawa K."/>
            <person name="Tsugane M."/>
            <person name="Tsuji K."/>
            <person name="Ueda S."/>
            <person name="Waki K."/>
            <person name="Yamagata H."/>
            <person name="Yamamoto M."/>
            <person name="Yamamoto S."/>
            <person name="Yamane H."/>
            <person name="Yoshiki S."/>
            <person name="Yoshihara R."/>
            <person name="Yukawa K."/>
            <person name="Zhong H."/>
            <person name="Yano M."/>
            <person name="Yuan Q."/>
            <person name="Ouyang S."/>
            <person name="Liu J."/>
            <person name="Jones K.M."/>
            <person name="Gansberger K."/>
            <person name="Moffat K."/>
            <person name="Hill J."/>
            <person name="Bera J."/>
            <person name="Fadrosh D."/>
            <person name="Jin S."/>
            <person name="Johri S."/>
            <person name="Kim M."/>
            <person name="Overton L."/>
            <person name="Reardon M."/>
            <person name="Tsitrin T."/>
            <person name="Vuong H."/>
            <person name="Weaver B."/>
            <person name="Ciecko A."/>
            <person name="Tallon L."/>
            <person name="Jackson J."/>
            <person name="Pai G."/>
            <person name="Aken S.V."/>
            <person name="Utterback T."/>
            <person name="Reidmuller S."/>
            <person name="Feldblyum T."/>
            <person name="Hsiao J."/>
            <person name="Zismann V."/>
            <person name="Iobst S."/>
            <person name="de Vazeille A.R."/>
            <person name="Buell C.R."/>
            <person name="Ying K."/>
            <person name="Li Y."/>
            <person name="Lu T."/>
            <person name="Huang Y."/>
            <person name="Zhao Q."/>
            <person name="Feng Q."/>
            <person name="Zhang L."/>
            <person name="Zhu J."/>
            <person name="Weng Q."/>
            <person name="Mu J."/>
            <person name="Lu Y."/>
            <person name="Fan D."/>
            <person name="Liu Y."/>
            <person name="Guan J."/>
            <person name="Zhang Y."/>
            <person name="Yu S."/>
            <person name="Liu X."/>
            <person name="Zhang Y."/>
            <person name="Hong G."/>
            <person name="Han B."/>
            <person name="Choisne N."/>
            <person name="Demange N."/>
            <person name="Orjeda G."/>
            <person name="Samain S."/>
            <person name="Cattolico L."/>
            <person name="Pelletier E."/>
            <person name="Couloux A."/>
            <person name="Segurens B."/>
            <person name="Wincker P."/>
            <person name="D'Hont A."/>
            <person name="Scarpelli C."/>
            <person name="Weissenbach J."/>
            <person name="Salanoubat M."/>
            <person name="Quetier F."/>
            <person name="Yu Y."/>
            <person name="Kim H.R."/>
            <person name="Rambo T."/>
            <person name="Currie J."/>
            <person name="Collura K."/>
            <person name="Luo M."/>
            <person name="Yang T."/>
            <person name="Ammiraju J.S.S."/>
            <person name="Engler F."/>
            <person name="Soderlund C."/>
            <person name="Wing R.A."/>
            <person name="Palmer L.E."/>
            <person name="de la Bastide M."/>
            <person name="Spiegel L."/>
            <person name="Nascimento L."/>
            <person name="Zutavern T."/>
            <person name="O'Shaughnessy A."/>
            <person name="Dike S."/>
            <person name="Dedhia N."/>
            <person name="Preston R."/>
            <person name="Balija V."/>
            <person name="McCombie W.R."/>
            <person name="Chow T."/>
            <person name="Chen H."/>
            <person name="Chung M."/>
            <person name="Chen C."/>
            <person name="Shaw J."/>
            <person name="Wu H."/>
            <person name="Hsiao K."/>
            <person name="Chao Y."/>
            <person name="Chu M."/>
            <person name="Cheng C."/>
            <person name="Hour A."/>
            <person name="Lee P."/>
            <person name="Lin S."/>
            <person name="Lin Y."/>
            <person name="Liou J."/>
            <person name="Liu S."/>
            <person name="Hsing Y."/>
            <person name="Raghuvanshi S."/>
            <person name="Mohanty A."/>
            <person name="Bharti A.K."/>
            <person name="Gaur A."/>
            <person name="Gupta V."/>
            <person name="Kumar D."/>
            <person name="Ravi V."/>
            <person name="Vij S."/>
            <person name="Kapur A."/>
            <person name="Khurana P."/>
            <person name="Khurana P."/>
            <person name="Khurana J.P."/>
            <person name="Tyagi A.K."/>
            <person name="Gaikwad K."/>
            <person name="Singh A."/>
            <person name="Dalal V."/>
            <person name="Srivastava S."/>
            <person name="Dixit A."/>
            <person name="Pal A.K."/>
            <person name="Ghazi I.A."/>
            <person name="Yadav M."/>
            <person name="Pandit A."/>
            <person name="Bhargava A."/>
            <person name="Sureshbabu K."/>
            <person name="Batra K."/>
            <person name="Sharma T.R."/>
            <person name="Mohapatra T."/>
            <person name="Singh N.K."/>
            <person name="Messing J."/>
            <person name="Nelson A.B."/>
            <person name="Fuks G."/>
            <person name="Kavchok S."/>
            <person name="Keizer G."/>
            <person name="Linton E."/>
            <person name="Llaca V."/>
            <person name="Song R."/>
            <person name="Tanyolac B."/>
            <person name="Young S."/>
            <person name="Ho-Il K."/>
            <person name="Hahn J.H."/>
            <person name="Sangsakoo G."/>
            <person name="Vanavichit A."/>
            <person name="de Mattos Luiz.A.T."/>
            <person name="Zimmer P.D."/>
            <person name="Malone G."/>
            <person name="Dellagostin O."/>
            <person name="de Oliveira A.C."/>
            <person name="Bevan M."/>
            <person name="Bancroft I."/>
            <person name="Minx P."/>
            <person name="Cordum H."/>
            <person name="Wilson R."/>
            <person name="Cheng Z."/>
            <person name="Jin W."/>
            <person name="Jiang J."/>
            <person name="Leong S.A."/>
            <person name="Iwama H."/>
            <person name="Gojobori T."/>
            <person name="Itoh T."/>
            <person name="Niimura Y."/>
            <person name="Fujii Y."/>
            <person name="Habara T."/>
            <person name="Sakai H."/>
            <person name="Sato Y."/>
            <person name="Wilson G."/>
            <person name="Kumar K."/>
            <person name="McCouch S."/>
            <person name="Juretic N."/>
            <person name="Hoen D."/>
            <person name="Wright S."/>
            <person name="Bruskiewich R."/>
            <person name="Bureau T."/>
            <person name="Miyao A."/>
            <person name="Hirochika H."/>
            <person name="Nishikawa T."/>
            <person name="Kadowaki K."/>
            <person name="Sugiura M."/>
            <person name="Burr B."/>
            <person name="Sasaki T."/>
        </authorList>
    </citation>
    <scope>NUCLEOTIDE SEQUENCE [LARGE SCALE GENOMIC DNA]</scope>
    <source>
        <strain evidence="2">cv. Nipponbare</strain>
    </source>
</reference>
<dbReference type="PaxDb" id="39947-A0A0N7KGL0"/>
<protein>
    <submittedName>
        <fullName evidence="1">Os03g0150101 protein</fullName>
    </submittedName>
</protein>
<sequence>MAGSHLHLSSNSPANSTVSRNHLLLGYNSLTTLPPPLPATILPTDIAPTTSADHLHLQLQKLASPNSIEPSGTRKVTTRLLTPLTSGLLPRAASNLLLLLLRRRRSPTQAF</sequence>
<organism evidence="1 2">
    <name type="scientific">Oryza sativa subsp. japonica</name>
    <name type="common">Rice</name>
    <dbReference type="NCBI Taxonomy" id="39947"/>
    <lineage>
        <taxon>Eukaryota</taxon>
        <taxon>Viridiplantae</taxon>
        <taxon>Streptophyta</taxon>
        <taxon>Embryophyta</taxon>
        <taxon>Tracheophyta</taxon>
        <taxon>Spermatophyta</taxon>
        <taxon>Magnoliopsida</taxon>
        <taxon>Liliopsida</taxon>
        <taxon>Poales</taxon>
        <taxon>Poaceae</taxon>
        <taxon>BOP clade</taxon>
        <taxon>Oryzoideae</taxon>
        <taxon>Oryzeae</taxon>
        <taxon>Oryzinae</taxon>
        <taxon>Oryza</taxon>
        <taxon>Oryza sativa</taxon>
    </lineage>
</organism>